<dbReference type="Pfam" id="PF00027">
    <property type="entry name" value="cNMP_binding"/>
    <property type="match status" value="1"/>
</dbReference>
<protein>
    <recommendedName>
        <fullName evidence="8">Crp/Fnr family transcriptional regulator</fullName>
    </recommendedName>
</protein>
<dbReference type="InterPro" id="IPR036390">
    <property type="entry name" value="WH_DNA-bd_sf"/>
</dbReference>
<dbReference type="PROSITE" id="PS51063">
    <property type="entry name" value="HTH_CRP_2"/>
    <property type="match status" value="1"/>
</dbReference>
<evidence type="ECO:0000259" key="4">
    <source>
        <dbReference type="PROSITE" id="PS50042"/>
    </source>
</evidence>
<keyword evidence="1" id="KW-0805">Transcription regulation</keyword>
<dbReference type="SMART" id="SM00419">
    <property type="entry name" value="HTH_CRP"/>
    <property type="match status" value="1"/>
</dbReference>
<organism evidence="6 7">
    <name type="scientific">Zobellella taiwanensis</name>
    <dbReference type="NCBI Taxonomy" id="347535"/>
    <lineage>
        <taxon>Bacteria</taxon>
        <taxon>Pseudomonadati</taxon>
        <taxon>Pseudomonadota</taxon>
        <taxon>Gammaproteobacteria</taxon>
        <taxon>Aeromonadales</taxon>
        <taxon>Aeromonadaceae</taxon>
        <taxon>Zobellella</taxon>
    </lineage>
</organism>
<dbReference type="Gene3D" id="2.60.120.10">
    <property type="entry name" value="Jelly Rolls"/>
    <property type="match status" value="1"/>
</dbReference>
<dbReference type="InterPro" id="IPR000595">
    <property type="entry name" value="cNMP-bd_dom"/>
</dbReference>
<dbReference type="RefSeq" id="WP_106452438.1">
    <property type="nucleotide sequence ID" value="NZ_PXYH01000004.1"/>
</dbReference>
<dbReference type="InterPro" id="IPR012318">
    <property type="entry name" value="HTH_CRP"/>
</dbReference>
<name>A0A2P7R6R0_9GAMM</name>
<keyword evidence="7" id="KW-1185">Reference proteome</keyword>
<evidence type="ECO:0000256" key="2">
    <source>
        <dbReference type="ARBA" id="ARBA00023125"/>
    </source>
</evidence>
<dbReference type="Gene3D" id="1.10.10.10">
    <property type="entry name" value="Winged helix-like DNA-binding domain superfamily/Winged helix DNA-binding domain"/>
    <property type="match status" value="1"/>
</dbReference>
<accession>A0A2P7R6R0</accession>
<dbReference type="InterPro" id="IPR014710">
    <property type="entry name" value="RmlC-like_jellyroll"/>
</dbReference>
<dbReference type="Pfam" id="PF13545">
    <property type="entry name" value="HTH_Crp_2"/>
    <property type="match status" value="1"/>
</dbReference>
<dbReference type="CDD" id="cd00038">
    <property type="entry name" value="CAP_ED"/>
    <property type="match status" value="1"/>
</dbReference>
<evidence type="ECO:0000259" key="5">
    <source>
        <dbReference type="PROSITE" id="PS51063"/>
    </source>
</evidence>
<dbReference type="OrthoDB" id="7643467at2"/>
<dbReference type="SUPFAM" id="SSF51206">
    <property type="entry name" value="cAMP-binding domain-like"/>
    <property type="match status" value="1"/>
</dbReference>
<evidence type="ECO:0008006" key="8">
    <source>
        <dbReference type="Google" id="ProtNLM"/>
    </source>
</evidence>
<dbReference type="InterPro" id="IPR036388">
    <property type="entry name" value="WH-like_DNA-bd_sf"/>
</dbReference>
<evidence type="ECO:0000256" key="3">
    <source>
        <dbReference type="ARBA" id="ARBA00023163"/>
    </source>
</evidence>
<gene>
    <name evidence="6" type="ORF">C7I36_03985</name>
</gene>
<dbReference type="GO" id="GO:0003677">
    <property type="term" value="F:DNA binding"/>
    <property type="evidence" value="ECO:0007669"/>
    <property type="project" value="UniProtKB-KW"/>
</dbReference>
<dbReference type="InterPro" id="IPR018490">
    <property type="entry name" value="cNMP-bd_dom_sf"/>
</dbReference>
<evidence type="ECO:0000313" key="7">
    <source>
        <dbReference type="Proteomes" id="UP000242181"/>
    </source>
</evidence>
<sequence>MPAIQKLLAVQAPLRLDMETVYDSLTQHPFNNLPVIFIKQQRKRVHGMLQYNTTCSDCFLKSRCFPQGLNGQELLDFQALLPAPLSLKNRTNLNDACCLEEHILVIKSGYVKITDPNHHVIDFYGPGCFLGDLTLREQSQPPPNIMTALSRLVVCRISKKSLNEKIDQYPSIRAFAMRLLSRKIHRADIMHVIFMKENAETKLAYFLLWMSERLKKNNLPHHIFILPMMKKDIASFIGISPETTARMIRQLEAIDVIANQGRTLVIKQPEYLYSLLPPGLIGHLT</sequence>
<dbReference type="GO" id="GO:0006355">
    <property type="term" value="P:regulation of DNA-templated transcription"/>
    <property type="evidence" value="ECO:0007669"/>
    <property type="project" value="InterPro"/>
</dbReference>
<reference evidence="6 7" key="1">
    <citation type="submission" date="2018-03" db="EMBL/GenBank/DDBJ databases">
        <title>The draft genome of Zobellella taiwanensis JCM 13381.</title>
        <authorList>
            <person name="Liu L."/>
            <person name="Li L."/>
            <person name="Wang T."/>
            <person name="Zhang X."/>
            <person name="Liang L."/>
        </authorList>
    </citation>
    <scope>NUCLEOTIDE SEQUENCE [LARGE SCALE GENOMIC DNA]</scope>
    <source>
        <strain evidence="6 7">JCM 13381</strain>
    </source>
</reference>
<dbReference type="EMBL" id="PXYH01000004">
    <property type="protein sequence ID" value="PSJ45887.1"/>
    <property type="molecule type" value="Genomic_DNA"/>
</dbReference>
<evidence type="ECO:0000313" key="6">
    <source>
        <dbReference type="EMBL" id="PSJ45887.1"/>
    </source>
</evidence>
<feature type="domain" description="HTH crp-type" evidence="5">
    <location>
        <begin position="197"/>
        <end position="270"/>
    </location>
</feature>
<feature type="domain" description="Cyclic nucleotide-binding" evidence="4">
    <location>
        <begin position="101"/>
        <end position="183"/>
    </location>
</feature>
<keyword evidence="3" id="KW-0804">Transcription</keyword>
<dbReference type="AlphaFoldDB" id="A0A2P7R6R0"/>
<keyword evidence="2" id="KW-0238">DNA-binding</keyword>
<dbReference type="SUPFAM" id="SSF46785">
    <property type="entry name" value="Winged helix' DNA-binding domain"/>
    <property type="match status" value="1"/>
</dbReference>
<proteinExistence type="predicted"/>
<evidence type="ECO:0000256" key="1">
    <source>
        <dbReference type="ARBA" id="ARBA00023015"/>
    </source>
</evidence>
<dbReference type="PROSITE" id="PS50042">
    <property type="entry name" value="CNMP_BINDING_3"/>
    <property type="match status" value="1"/>
</dbReference>
<dbReference type="Proteomes" id="UP000242181">
    <property type="component" value="Unassembled WGS sequence"/>
</dbReference>
<comment type="caution">
    <text evidence="6">The sequence shown here is derived from an EMBL/GenBank/DDBJ whole genome shotgun (WGS) entry which is preliminary data.</text>
</comment>